<dbReference type="Proteomes" id="UP000467130">
    <property type="component" value="Chromosome"/>
</dbReference>
<evidence type="ECO:0000313" key="2">
    <source>
        <dbReference type="Proteomes" id="UP000467130"/>
    </source>
</evidence>
<protein>
    <submittedName>
        <fullName evidence="1">Uncharacterized protein</fullName>
    </submittedName>
</protein>
<organism evidence="1 2">
    <name type="scientific">Mycobacterium stomatepiae</name>
    <dbReference type="NCBI Taxonomy" id="470076"/>
    <lineage>
        <taxon>Bacteria</taxon>
        <taxon>Bacillati</taxon>
        <taxon>Actinomycetota</taxon>
        <taxon>Actinomycetes</taxon>
        <taxon>Mycobacteriales</taxon>
        <taxon>Mycobacteriaceae</taxon>
        <taxon>Mycobacterium</taxon>
        <taxon>Mycobacterium simiae complex</taxon>
    </lineage>
</organism>
<reference evidence="1 2" key="1">
    <citation type="journal article" date="2019" name="Emerg. Microbes Infect.">
        <title>Comprehensive subspecies identification of 175 nontuberculous mycobacteria species based on 7547 genomic profiles.</title>
        <authorList>
            <person name="Matsumoto Y."/>
            <person name="Kinjo T."/>
            <person name="Motooka D."/>
            <person name="Nabeya D."/>
            <person name="Jung N."/>
            <person name="Uechi K."/>
            <person name="Horii T."/>
            <person name="Iida T."/>
            <person name="Fujita J."/>
            <person name="Nakamura S."/>
        </authorList>
    </citation>
    <scope>NUCLEOTIDE SEQUENCE [LARGE SCALE GENOMIC DNA]</scope>
    <source>
        <strain evidence="1 2">JCM 17783</strain>
    </source>
</reference>
<accession>A0A7I7Q6J1</accession>
<evidence type="ECO:0000313" key="1">
    <source>
        <dbReference type="EMBL" id="BBY21899.1"/>
    </source>
</evidence>
<dbReference type="KEGG" id="msto:MSTO_21040"/>
<keyword evidence="2" id="KW-1185">Reference proteome</keyword>
<dbReference type="EMBL" id="AP022587">
    <property type="protein sequence ID" value="BBY21899.1"/>
    <property type="molecule type" value="Genomic_DNA"/>
</dbReference>
<dbReference type="AlphaFoldDB" id="A0A7I7Q6J1"/>
<gene>
    <name evidence="1" type="ORF">MSTO_21040</name>
</gene>
<sequence length="44" mass="4714">MAGEVDSGLTDPVEHLVAANVQCDEIDIQLISHDDPLPVPYTVP</sequence>
<proteinExistence type="predicted"/>
<name>A0A7I7Q6J1_9MYCO</name>